<evidence type="ECO:0000256" key="4">
    <source>
        <dbReference type="ARBA" id="ARBA00022691"/>
    </source>
</evidence>
<evidence type="ECO:0000313" key="13">
    <source>
        <dbReference type="Proteomes" id="UP000036756"/>
    </source>
</evidence>
<dbReference type="AlphaFoldDB" id="A0A0J8DAJ4"/>
<dbReference type="OrthoDB" id="9805215at2"/>
<comment type="caution">
    <text evidence="12">The sequence shown here is derived from an EMBL/GenBank/DDBJ whole genome shotgun (WGS) entry which is preliminary data.</text>
</comment>
<dbReference type="GO" id="GO:0005840">
    <property type="term" value="C:ribosome"/>
    <property type="evidence" value="ECO:0007669"/>
    <property type="project" value="UniProtKB-KW"/>
</dbReference>
<dbReference type="GO" id="GO:0035600">
    <property type="term" value="P:tRNA methylthiolation"/>
    <property type="evidence" value="ECO:0007669"/>
    <property type="project" value="UniProtKB-ARBA"/>
</dbReference>
<dbReference type="SFLD" id="SFLDG01082">
    <property type="entry name" value="B12-binding_domain_containing"/>
    <property type="match status" value="1"/>
</dbReference>
<dbReference type="PROSITE" id="PS50926">
    <property type="entry name" value="TRAM"/>
    <property type="match status" value="1"/>
</dbReference>
<feature type="domain" description="Radical SAM core" evidence="11">
    <location>
        <begin position="142"/>
        <end position="372"/>
    </location>
</feature>
<dbReference type="Gene3D" id="3.40.50.12160">
    <property type="entry name" value="Methylthiotransferase, N-terminal domain"/>
    <property type="match status" value="1"/>
</dbReference>
<organism evidence="12 13">
    <name type="scientific">Clostridium cylindrosporum DSM 605</name>
    <dbReference type="NCBI Taxonomy" id="1121307"/>
    <lineage>
        <taxon>Bacteria</taxon>
        <taxon>Bacillati</taxon>
        <taxon>Bacillota</taxon>
        <taxon>Clostridia</taxon>
        <taxon>Eubacteriales</taxon>
        <taxon>Clostridiaceae</taxon>
        <taxon>Clostridium</taxon>
    </lineage>
</organism>
<keyword evidence="7 8" id="KW-0411">Iron-sulfur</keyword>
<feature type="binding site" evidence="8">
    <location>
        <position position="160"/>
    </location>
    <ligand>
        <name>[4Fe-4S] cluster</name>
        <dbReference type="ChEBI" id="CHEBI:49883"/>
        <label>2</label>
        <note>4Fe-4S-S-AdoMet</note>
    </ligand>
</feature>
<dbReference type="GO" id="GO:0051539">
    <property type="term" value="F:4 iron, 4 sulfur cluster binding"/>
    <property type="evidence" value="ECO:0007669"/>
    <property type="project" value="UniProtKB-UniRule"/>
</dbReference>
<dbReference type="InterPro" id="IPR058240">
    <property type="entry name" value="rSAM_sf"/>
</dbReference>
<dbReference type="InterPro" id="IPR020612">
    <property type="entry name" value="Methylthiotransferase_CS"/>
</dbReference>
<evidence type="ECO:0000259" key="9">
    <source>
        <dbReference type="PROSITE" id="PS50926"/>
    </source>
</evidence>
<dbReference type="FunFam" id="3.40.50.12160:FF:000002">
    <property type="entry name" value="Ribosomal protein S12 methylthiotransferase RimO"/>
    <property type="match status" value="1"/>
</dbReference>
<dbReference type="GO" id="GO:0005829">
    <property type="term" value="C:cytosol"/>
    <property type="evidence" value="ECO:0007669"/>
    <property type="project" value="TreeGrafter"/>
</dbReference>
<feature type="binding site" evidence="8">
    <location>
        <position position="82"/>
    </location>
    <ligand>
        <name>[4Fe-4S] cluster</name>
        <dbReference type="ChEBI" id="CHEBI:49883"/>
        <label>1</label>
    </ligand>
</feature>
<dbReference type="SUPFAM" id="SSF102114">
    <property type="entry name" value="Radical SAM enzymes"/>
    <property type="match status" value="1"/>
</dbReference>
<dbReference type="PROSITE" id="PS51918">
    <property type="entry name" value="RADICAL_SAM"/>
    <property type="match status" value="1"/>
</dbReference>
<evidence type="ECO:0000256" key="8">
    <source>
        <dbReference type="HAMAP-Rule" id="MF_01865"/>
    </source>
</evidence>
<dbReference type="InterPro" id="IPR005840">
    <property type="entry name" value="Ribosomal_uS12_MeSTrfase_RimO"/>
</dbReference>
<keyword evidence="2 8" id="KW-0963">Cytoplasm</keyword>
<dbReference type="EMBL" id="LFVU01000003">
    <property type="protein sequence ID" value="KMT23050.1"/>
    <property type="molecule type" value="Genomic_DNA"/>
</dbReference>
<evidence type="ECO:0000259" key="11">
    <source>
        <dbReference type="PROSITE" id="PS51918"/>
    </source>
</evidence>
<keyword evidence="13" id="KW-1185">Reference proteome</keyword>
<dbReference type="NCBIfam" id="TIGR01125">
    <property type="entry name" value="30S ribosomal protein S12 methylthiotransferase RimO"/>
    <property type="match status" value="1"/>
</dbReference>
<dbReference type="InterPro" id="IPR023404">
    <property type="entry name" value="rSAM_horseshoe"/>
</dbReference>
<dbReference type="PANTHER" id="PTHR43837">
    <property type="entry name" value="RIBOSOMAL PROTEIN S12 METHYLTHIOTRANSFERASE RIMO"/>
    <property type="match status" value="1"/>
</dbReference>
<sequence length="446" mass="50535">MTYNVGMVSLGCDKNRVDAEIMLSILSREGYNLVTDPKTADVIIVNTCGFIESAKEESINTILEMSENKELGKCKSVIVTGCMAERYKNELMSEMPEIDAIIGTGTYRQIAEIVKKTLSGETGIINTGEINYDLDYEKRILSTPSHYGYVKIAEGCNNNCSYCIIPKLRGRFRSRSMESIVKEVNDIVDQGVKEIILVAQDTTKYGIDIYGEKRLPKLIAELEKIENLKWIRIMYSYPEDVTDELIDTIANSPKACKYFDIPIQHISDNVLKSMRRTTSKEEILNLITKIKTRIPNAIIRTSLIVGFPGETKDDFEELRSFIKMNLLDRVGIFTYSPEEGTVAANLENQIEENIKESRKNTLMQLQSSNSLENNKKLIGEVFEVLIEGKSDNNQYYGRTYQDAPGIDQNIYVNSESKLKLGDFVNVEVKKAYTYDLIGDVYNESSK</sequence>
<comment type="similarity">
    <text evidence="8">Belongs to the methylthiotransferase family. RimO subfamily.</text>
</comment>
<feature type="domain" description="MTTase N-terminal" evidence="10">
    <location>
        <begin position="3"/>
        <end position="119"/>
    </location>
</feature>
<dbReference type="SFLD" id="SFLDS00029">
    <property type="entry name" value="Radical_SAM"/>
    <property type="match status" value="1"/>
</dbReference>
<dbReference type="Pfam" id="PF18693">
    <property type="entry name" value="TRAM_2"/>
    <property type="match status" value="1"/>
</dbReference>
<dbReference type="Pfam" id="PF00919">
    <property type="entry name" value="UPF0004"/>
    <property type="match status" value="1"/>
</dbReference>
<keyword evidence="12" id="KW-0687">Ribonucleoprotein</keyword>
<keyword evidence="6 8" id="KW-0408">Iron</keyword>
<evidence type="ECO:0000256" key="3">
    <source>
        <dbReference type="ARBA" id="ARBA00022679"/>
    </source>
</evidence>
<comment type="catalytic activity">
    <reaction evidence="8">
        <text>L-aspartate(89)-[ribosomal protein uS12]-hydrogen + (sulfur carrier)-SH + AH2 + 2 S-adenosyl-L-methionine = 3-methylsulfanyl-L-aspartate(89)-[ribosomal protein uS12]-hydrogen + (sulfur carrier)-H + 5'-deoxyadenosine + L-methionine + A + S-adenosyl-L-homocysteine + 2 H(+)</text>
        <dbReference type="Rhea" id="RHEA:37087"/>
        <dbReference type="Rhea" id="RHEA-COMP:10460"/>
        <dbReference type="Rhea" id="RHEA-COMP:10461"/>
        <dbReference type="Rhea" id="RHEA-COMP:14737"/>
        <dbReference type="Rhea" id="RHEA-COMP:14739"/>
        <dbReference type="ChEBI" id="CHEBI:13193"/>
        <dbReference type="ChEBI" id="CHEBI:15378"/>
        <dbReference type="ChEBI" id="CHEBI:17319"/>
        <dbReference type="ChEBI" id="CHEBI:17499"/>
        <dbReference type="ChEBI" id="CHEBI:29917"/>
        <dbReference type="ChEBI" id="CHEBI:29961"/>
        <dbReference type="ChEBI" id="CHEBI:57844"/>
        <dbReference type="ChEBI" id="CHEBI:57856"/>
        <dbReference type="ChEBI" id="CHEBI:59789"/>
        <dbReference type="ChEBI" id="CHEBI:64428"/>
        <dbReference type="ChEBI" id="CHEBI:73599"/>
        <dbReference type="EC" id="2.8.4.4"/>
    </reaction>
</comment>
<feature type="domain" description="TRAM" evidence="9">
    <location>
        <begin position="375"/>
        <end position="442"/>
    </location>
</feature>
<evidence type="ECO:0000256" key="6">
    <source>
        <dbReference type="ARBA" id="ARBA00023004"/>
    </source>
</evidence>
<evidence type="ECO:0000256" key="7">
    <source>
        <dbReference type="ARBA" id="ARBA00023014"/>
    </source>
</evidence>
<dbReference type="InterPro" id="IPR007197">
    <property type="entry name" value="rSAM"/>
</dbReference>
<keyword evidence="3 8" id="KW-0808">Transferase</keyword>
<comment type="function">
    <text evidence="8">Catalyzes the methylthiolation of an aspartic acid residue of ribosomal protein uS12.</text>
</comment>
<dbReference type="InterPro" id="IPR005839">
    <property type="entry name" value="Methylthiotransferase"/>
</dbReference>
<feature type="binding site" evidence="8">
    <location>
        <position position="163"/>
    </location>
    <ligand>
        <name>[4Fe-4S] cluster</name>
        <dbReference type="ChEBI" id="CHEBI:49883"/>
        <label>2</label>
        <note>4Fe-4S-S-AdoMet</note>
    </ligand>
</feature>
<evidence type="ECO:0000256" key="5">
    <source>
        <dbReference type="ARBA" id="ARBA00022723"/>
    </source>
</evidence>
<dbReference type="EC" id="2.8.4.4" evidence="8"/>
<dbReference type="Gene3D" id="2.40.50.140">
    <property type="entry name" value="Nucleic acid-binding proteins"/>
    <property type="match status" value="1"/>
</dbReference>
<dbReference type="GO" id="GO:0035599">
    <property type="term" value="F:aspartic acid methylthiotransferase activity"/>
    <property type="evidence" value="ECO:0007669"/>
    <property type="project" value="TreeGrafter"/>
</dbReference>
<dbReference type="GO" id="GO:0140101">
    <property type="term" value="F:catalytic activity, acting on a tRNA"/>
    <property type="evidence" value="ECO:0007669"/>
    <property type="project" value="UniProtKB-ARBA"/>
</dbReference>
<dbReference type="Gene3D" id="3.80.30.20">
    <property type="entry name" value="tm_1862 like domain"/>
    <property type="match status" value="1"/>
</dbReference>
<feature type="binding site" evidence="8">
    <location>
        <position position="48"/>
    </location>
    <ligand>
        <name>[4Fe-4S] cluster</name>
        <dbReference type="ChEBI" id="CHEBI:49883"/>
        <label>1</label>
    </ligand>
</feature>
<dbReference type="SFLD" id="SFLDG01061">
    <property type="entry name" value="methylthiotransferase"/>
    <property type="match status" value="1"/>
</dbReference>
<dbReference type="STRING" id="1121307.CLCY_7c00970"/>
<dbReference type="Pfam" id="PF04055">
    <property type="entry name" value="Radical_SAM"/>
    <property type="match status" value="1"/>
</dbReference>
<feature type="binding site" evidence="8">
    <location>
        <position position="12"/>
    </location>
    <ligand>
        <name>[4Fe-4S] cluster</name>
        <dbReference type="ChEBI" id="CHEBI:49883"/>
        <label>1</label>
    </ligand>
</feature>
<dbReference type="Proteomes" id="UP000036756">
    <property type="component" value="Unassembled WGS sequence"/>
</dbReference>
<keyword evidence="5 8" id="KW-0479">Metal-binding</keyword>
<dbReference type="PROSITE" id="PS51449">
    <property type="entry name" value="MTTASE_N"/>
    <property type="match status" value="1"/>
</dbReference>
<comment type="subcellular location">
    <subcellularLocation>
        <location evidence="8">Cytoplasm</location>
    </subcellularLocation>
</comment>
<dbReference type="RefSeq" id="WP_048569428.1">
    <property type="nucleotide sequence ID" value="NZ_LFVU01000003.1"/>
</dbReference>
<dbReference type="InterPro" id="IPR038135">
    <property type="entry name" value="Methylthiotransferase_N_sf"/>
</dbReference>
<protein>
    <recommendedName>
        <fullName evidence="8">Ribosomal protein uS12 methylthiotransferase RimO</fullName>
        <shortName evidence="8">uS12 MTTase</shortName>
        <shortName evidence="8">uS12 methylthiotransferase</shortName>
        <ecNumber evidence="8">2.8.4.4</ecNumber>
    </recommendedName>
    <alternativeName>
        <fullName evidence="8">Ribosomal protein uS12 (aspartate-C(3))-methylthiotransferase</fullName>
    </alternativeName>
    <alternativeName>
        <fullName evidence="8">Ribosome maturation factor RimO</fullName>
    </alternativeName>
</protein>
<evidence type="ECO:0000256" key="1">
    <source>
        <dbReference type="ARBA" id="ARBA00022485"/>
    </source>
</evidence>
<dbReference type="PANTHER" id="PTHR43837:SF1">
    <property type="entry name" value="RIBOSOMAL PROTEIN US12 METHYLTHIOTRANSFERASE RIMO"/>
    <property type="match status" value="1"/>
</dbReference>
<dbReference type="FunFam" id="3.80.30.20:FF:000001">
    <property type="entry name" value="tRNA-2-methylthio-N(6)-dimethylallyladenosine synthase 2"/>
    <property type="match status" value="1"/>
</dbReference>
<dbReference type="CDD" id="cd01335">
    <property type="entry name" value="Radical_SAM"/>
    <property type="match status" value="1"/>
</dbReference>
<comment type="cofactor">
    <cofactor evidence="8">
        <name>[4Fe-4S] cluster</name>
        <dbReference type="ChEBI" id="CHEBI:49883"/>
    </cofactor>
    <text evidence="8">Binds 2 [4Fe-4S] clusters. One cluster is coordinated with 3 cysteines and an exchangeable S-adenosyl-L-methionine.</text>
</comment>
<keyword evidence="4 8" id="KW-0949">S-adenosyl-L-methionine</keyword>
<keyword evidence="12" id="KW-0689">Ribosomal protein</keyword>
<keyword evidence="1 8" id="KW-0004">4Fe-4S</keyword>
<dbReference type="GO" id="GO:0103039">
    <property type="term" value="F:protein methylthiotransferase activity"/>
    <property type="evidence" value="ECO:0007669"/>
    <property type="project" value="UniProtKB-EC"/>
</dbReference>
<dbReference type="SMART" id="SM00729">
    <property type="entry name" value="Elp3"/>
    <property type="match status" value="1"/>
</dbReference>
<gene>
    <name evidence="8 12" type="primary">rimO</name>
    <name evidence="12" type="ORF">CLCY_7c00970</name>
</gene>
<proteinExistence type="inferred from homology"/>
<dbReference type="GO" id="GO:0046872">
    <property type="term" value="F:metal ion binding"/>
    <property type="evidence" value="ECO:0007669"/>
    <property type="project" value="UniProtKB-KW"/>
</dbReference>
<accession>A0A0J8DAJ4</accession>
<dbReference type="SFLD" id="SFLDF00274">
    <property type="entry name" value="ribosomal_protein_S12_methylth"/>
    <property type="match status" value="1"/>
</dbReference>
<dbReference type="NCBIfam" id="TIGR00089">
    <property type="entry name" value="MiaB/RimO family radical SAM methylthiotransferase"/>
    <property type="match status" value="1"/>
</dbReference>
<evidence type="ECO:0000259" key="10">
    <source>
        <dbReference type="PROSITE" id="PS51449"/>
    </source>
</evidence>
<dbReference type="PATRIC" id="fig|1121307.3.peg.2380"/>
<dbReference type="HAMAP" id="MF_01865">
    <property type="entry name" value="MTTase_RimO"/>
    <property type="match status" value="1"/>
</dbReference>
<dbReference type="InterPro" id="IPR002792">
    <property type="entry name" value="TRAM_dom"/>
</dbReference>
<dbReference type="InterPro" id="IPR013848">
    <property type="entry name" value="Methylthiotransferase_N"/>
</dbReference>
<evidence type="ECO:0000256" key="2">
    <source>
        <dbReference type="ARBA" id="ARBA00022490"/>
    </source>
</evidence>
<dbReference type="InterPro" id="IPR006638">
    <property type="entry name" value="Elp3/MiaA/NifB-like_rSAM"/>
</dbReference>
<name>A0A0J8DAJ4_CLOCY</name>
<dbReference type="InterPro" id="IPR012340">
    <property type="entry name" value="NA-bd_OB-fold"/>
</dbReference>
<evidence type="ECO:0000313" key="12">
    <source>
        <dbReference type="EMBL" id="KMT23050.1"/>
    </source>
</evidence>
<reference evidence="12 13" key="1">
    <citation type="submission" date="2015-06" db="EMBL/GenBank/DDBJ databases">
        <title>Draft genome sequence of the purine-degrading Clostridium cylindrosporum HC-1 (DSM 605).</title>
        <authorList>
            <person name="Poehlein A."/>
            <person name="Schiel-Bengelsdorf B."/>
            <person name="Bengelsdorf F."/>
            <person name="Daniel R."/>
            <person name="Duerre P."/>
        </authorList>
    </citation>
    <scope>NUCLEOTIDE SEQUENCE [LARGE SCALE GENOMIC DNA]</scope>
    <source>
        <strain evidence="12 13">DSM 605</strain>
    </source>
</reference>
<dbReference type="PROSITE" id="PS01278">
    <property type="entry name" value="MTTASE_RADICAL"/>
    <property type="match status" value="1"/>
</dbReference>
<feature type="binding site" evidence="8">
    <location>
        <position position="156"/>
    </location>
    <ligand>
        <name>[4Fe-4S] cluster</name>
        <dbReference type="ChEBI" id="CHEBI:49883"/>
        <label>2</label>
        <note>4Fe-4S-S-AdoMet</note>
    </ligand>
</feature>